<dbReference type="Proteomes" id="UP000186817">
    <property type="component" value="Unassembled WGS sequence"/>
</dbReference>
<comment type="caution">
    <text evidence="2">The sequence shown here is derived from an EMBL/GenBank/DDBJ whole genome shotgun (WGS) entry which is preliminary data.</text>
</comment>
<protein>
    <submittedName>
        <fullName evidence="2">Uncharacterized protein</fullName>
    </submittedName>
</protein>
<proteinExistence type="predicted"/>
<name>A0A1Q9EST4_SYMMI</name>
<keyword evidence="3" id="KW-1185">Reference proteome</keyword>
<reference evidence="2 3" key="1">
    <citation type="submission" date="2016-02" db="EMBL/GenBank/DDBJ databases">
        <title>Genome analysis of coral dinoflagellate symbionts highlights evolutionary adaptations to a symbiotic lifestyle.</title>
        <authorList>
            <person name="Aranda M."/>
            <person name="Li Y."/>
            <person name="Liew Y.J."/>
            <person name="Baumgarten S."/>
            <person name="Simakov O."/>
            <person name="Wilson M."/>
            <person name="Piel J."/>
            <person name="Ashoor H."/>
            <person name="Bougouffa S."/>
            <person name="Bajic V.B."/>
            <person name="Ryu T."/>
            <person name="Ravasi T."/>
            <person name="Bayer T."/>
            <person name="Micklem G."/>
            <person name="Kim H."/>
            <person name="Bhak J."/>
            <person name="Lajeunesse T.C."/>
            <person name="Voolstra C.R."/>
        </authorList>
    </citation>
    <scope>NUCLEOTIDE SEQUENCE [LARGE SCALE GENOMIC DNA]</scope>
    <source>
        <strain evidence="2 3">CCMP2467</strain>
    </source>
</reference>
<evidence type="ECO:0000313" key="2">
    <source>
        <dbReference type="EMBL" id="OLQ10467.1"/>
    </source>
</evidence>
<dbReference type="AlphaFoldDB" id="A0A1Q9EST4"/>
<dbReference type="OrthoDB" id="422736at2759"/>
<accession>A0A1Q9EST4</accession>
<evidence type="ECO:0000313" key="3">
    <source>
        <dbReference type="Proteomes" id="UP000186817"/>
    </source>
</evidence>
<organism evidence="2 3">
    <name type="scientific">Symbiodinium microadriaticum</name>
    <name type="common">Dinoflagellate</name>
    <name type="synonym">Zooxanthella microadriatica</name>
    <dbReference type="NCBI Taxonomy" id="2951"/>
    <lineage>
        <taxon>Eukaryota</taxon>
        <taxon>Sar</taxon>
        <taxon>Alveolata</taxon>
        <taxon>Dinophyceae</taxon>
        <taxon>Suessiales</taxon>
        <taxon>Symbiodiniaceae</taxon>
        <taxon>Symbiodinium</taxon>
    </lineage>
</organism>
<dbReference type="EMBL" id="LSRX01000077">
    <property type="protein sequence ID" value="OLQ10467.1"/>
    <property type="molecule type" value="Genomic_DNA"/>
</dbReference>
<evidence type="ECO:0000256" key="1">
    <source>
        <dbReference type="SAM" id="MobiDB-lite"/>
    </source>
</evidence>
<gene>
    <name evidence="2" type="ORF">AK812_SmicGene5802</name>
</gene>
<feature type="region of interest" description="Disordered" evidence="1">
    <location>
        <begin position="1"/>
        <end position="21"/>
    </location>
</feature>
<sequence length="99" mass="11308">MPYSCDSQRDPSSRTAPKVLKGPLPSYKAVRSFHGLQPPRLQRSSAGPPSVMHFNGNGKRHLYRCVEEFRELRLLAGTGEERAECTFFDSDLNSWKRIR</sequence>